<dbReference type="PANTHER" id="PTHR43591">
    <property type="entry name" value="METHYLTRANSFERASE"/>
    <property type="match status" value="1"/>
</dbReference>
<dbReference type="RefSeq" id="WP_131006620.1">
    <property type="nucleotide sequence ID" value="NZ_BFAX01000001.1"/>
</dbReference>
<accession>A0A401HNI9</accession>
<keyword evidence="2" id="KW-0808">Transferase</keyword>
<sequence length="234" mass="27644">MRRVIEYYNTLAKEYDNIYKDIKYMRSVEFKVLKSEIKKDYLILDVGCGTGEHLMYLRDYNIIGLDISIEMLKRAKDKSGKFVVVGDIQHLPFKSRSFNCVISFFGALNHVQINRALKEIRRILVKEGLFIFTLANLYHMRWIFKSLLRKGWWYTVKAIKKRKGDITKVVDGKKIRVNTRFYSLEEVEDLLEKHNFHIKYTFGTYITNSPLDNILYKTFLKHFGGYIGAVAVKK</sequence>
<comment type="caution">
    <text evidence="2">The sequence shown here is derived from an EMBL/GenBank/DDBJ whole genome shotgun (WGS) entry which is preliminary data.</text>
</comment>
<dbReference type="OrthoDB" id="147504at2157"/>
<keyword evidence="2" id="KW-0489">Methyltransferase</keyword>
<dbReference type="AlphaFoldDB" id="A0A401HNI9"/>
<dbReference type="Gene3D" id="3.40.50.150">
    <property type="entry name" value="Vaccinia Virus protein VP39"/>
    <property type="match status" value="1"/>
</dbReference>
<protein>
    <submittedName>
        <fullName evidence="2">SAM-dependent methyltransferase</fullName>
    </submittedName>
</protein>
<dbReference type="EMBL" id="BFAX01000001">
    <property type="protein sequence ID" value="GBF35824.1"/>
    <property type="molecule type" value="Genomic_DNA"/>
</dbReference>
<evidence type="ECO:0000313" key="2">
    <source>
        <dbReference type="EMBL" id="GBF35824.1"/>
    </source>
</evidence>
<dbReference type="CDD" id="cd02440">
    <property type="entry name" value="AdoMet_MTases"/>
    <property type="match status" value="1"/>
</dbReference>
<dbReference type="GO" id="GO:0008757">
    <property type="term" value="F:S-adenosylmethionine-dependent methyltransferase activity"/>
    <property type="evidence" value="ECO:0007669"/>
    <property type="project" value="InterPro"/>
</dbReference>
<evidence type="ECO:0000259" key="1">
    <source>
        <dbReference type="Pfam" id="PF08241"/>
    </source>
</evidence>
<dbReference type="SUPFAM" id="SSF53335">
    <property type="entry name" value="S-adenosyl-L-methionine-dependent methyltransferases"/>
    <property type="match status" value="1"/>
</dbReference>
<evidence type="ECO:0000313" key="3">
    <source>
        <dbReference type="Proteomes" id="UP000290527"/>
    </source>
</evidence>
<dbReference type="Pfam" id="PF08241">
    <property type="entry name" value="Methyltransf_11"/>
    <property type="match status" value="1"/>
</dbReference>
<dbReference type="GO" id="GO:0032259">
    <property type="term" value="P:methylation"/>
    <property type="evidence" value="ECO:0007669"/>
    <property type="project" value="UniProtKB-KW"/>
</dbReference>
<proteinExistence type="predicted"/>
<dbReference type="InterPro" id="IPR013216">
    <property type="entry name" value="Methyltransf_11"/>
</dbReference>
<gene>
    <name evidence="2" type="ORF">MHHB_P0049</name>
</gene>
<organism evidence="2 3">
    <name type="scientific">Methanofervidicoccus abyssi</name>
    <dbReference type="NCBI Taxonomy" id="2082189"/>
    <lineage>
        <taxon>Archaea</taxon>
        <taxon>Methanobacteriati</taxon>
        <taxon>Methanobacteriota</taxon>
        <taxon>Methanomada group</taxon>
        <taxon>Methanococci</taxon>
        <taxon>Methanococcales</taxon>
        <taxon>Methanofervidicoccus</taxon>
    </lineage>
</organism>
<keyword evidence="3" id="KW-1185">Reference proteome</keyword>
<dbReference type="Proteomes" id="UP000290527">
    <property type="component" value="Unassembled WGS sequence"/>
</dbReference>
<reference evidence="2 3" key="1">
    <citation type="journal article" date="2019" name="Int. J. Syst. Evol. Microbiol.">
        <title>Methanofervidicoccus abyssi gen. nov., sp. nov., a hydrogenotrophic methanogen, isolated from a hydrothermal vent chimney in the Mid-Cayman Spreading Center, the Caribbean Sea.</title>
        <authorList>
            <person name="Sakai S."/>
            <person name="Takaki Y."/>
            <person name="Miyazaki M."/>
            <person name="Ogawara M."/>
            <person name="Yanagawa K."/>
            <person name="Miyazaki J."/>
            <person name="Takai K."/>
        </authorList>
    </citation>
    <scope>NUCLEOTIDE SEQUENCE [LARGE SCALE GENOMIC DNA]</scope>
    <source>
        <strain evidence="2 3">HHB</strain>
    </source>
</reference>
<name>A0A401HNI9_9EURY</name>
<feature type="domain" description="Methyltransferase type 11" evidence="1">
    <location>
        <begin position="44"/>
        <end position="132"/>
    </location>
</feature>
<dbReference type="InterPro" id="IPR029063">
    <property type="entry name" value="SAM-dependent_MTases_sf"/>
</dbReference>